<keyword evidence="2" id="KW-1133">Transmembrane helix</keyword>
<feature type="transmembrane region" description="Helical" evidence="2">
    <location>
        <begin position="203"/>
        <end position="222"/>
    </location>
</feature>
<dbReference type="GO" id="GO:0004190">
    <property type="term" value="F:aspartic-type endopeptidase activity"/>
    <property type="evidence" value="ECO:0007669"/>
    <property type="project" value="InterPro"/>
</dbReference>
<proteinExistence type="inferred from homology"/>
<dbReference type="Gene3D" id="1.20.120.1220">
    <property type="match status" value="1"/>
</dbReference>
<evidence type="ECO:0000313" key="5">
    <source>
        <dbReference type="Proteomes" id="UP000655366"/>
    </source>
</evidence>
<feature type="domain" description="Prepilin type IV endopeptidase peptidase" evidence="3">
    <location>
        <begin position="74"/>
        <end position="182"/>
    </location>
</feature>
<dbReference type="RefSeq" id="WP_196395826.1">
    <property type="nucleotide sequence ID" value="NZ_JADNYM010000006.1"/>
</dbReference>
<dbReference type="EMBL" id="JADNYM010000006">
    <property type="protein sequence ID" value="MBG0738869.1"/>
    <property type="molecule type" value="Genomic_DNA"/>
</dbReference>
<evidence type="ECO:0000256" key="1">
    <source>
        <dbReference type="ARBA" id="ARBA00005801"/>
    </source>
</evidence>
<gene>
    <name evidence="4" type="ORF">IV500_05465</name>
</gene>
<name>A0A931G740_9MICC</name>
<dbReference type="InterPro" id="IPR050882">
    <property type="entry name" value="Prepilin_peptidase/N-MTase"/>
</dbReference>
<comment type="similarity">
    <text evidence="1">Belongs to the peptidase A24 family.</text>
</comment>
<dbReference type="Proteomes" id="UP000655366">
    <property type="component" value="Unassembled WGS sequence"/>
</dbReference>
<dbReference type="PANTHER" id="PTHR30487">
    <property type="entry name" value="TYPE 4 PREPILIN-LIKE PROTEINS LEADER PEPTIDE-PROCESSING ENZYME"/>
    <property type="match status" value="1"/>
</dbReference>
<keyword evidence="5" id="KW-1185">Reference proteome</keyword>
<dbReference type="AlphaFoldDB" id="A0A931G740"/>
<feature type="transmembrane region" description="Helical" evidence="2">
    <location>
        <begin position="67"/>
        <end position="85"/>
    </location>
</feature>
<reference evidence="4 5" key="1">
    <citation type="submission" date="2020-11" db="EMBL/GenBank/DDBJ databases">
        <title>Arthrobacter antarcticus sp. nov., isolated from Antarctic Soil.</title>
        <authorList>
            <person name="Li J."/>
        </authorList>
    </citation>
    <scope>NUCLEOTIDE SEQUENCE [LARGE SCALE GENOMIC DNA]</scope>
    <source>
        <strain evidence="4 5">Z1-20</strain>
    </source>
</reference>
<comment type="caution">
    <text evidence="4">The sequence shown here is derived from an EMBL/GenBank/DDBJ whole genome shotgun (WGS) entry which is preliminary data.</text>
</comment>
<protein>
    <submittedName>
        <fullName evidence="4">Prepilin peptidase</fullName>
    </submittedName>
</protein>
<keyword evidence="2" id="KW-0472">Membrane</keyword>
<dbReference type="GO" id="GO:0005886">
    <property type="term" value="C:plasma membrane"/>
    <property type="evidence" value="ECO:0007669"/>
    <property type="project" value="TreeGrafter"/>
</dbReference>
<evidence type="ECO:0000259" key="3">
    <source>
        <dbReference type="Pfam" id="PF01478"/>
    </source>
</evidence>
<dbReference type="PANTHER" id="PTHR30487:SF0">
    <property type="entry name" value="PREPILIN LEADER PEPTIDASE_N-METHYLTRANSFERASE-RELATED"/>
    <property type="match status" value="1"/>
</dbReference>
<dbReference type="InterPro" id="IPR000045">
    <property type="entry name" value="Prepilin_IV_endopep_pep"/>
</dbReference>
<accession>A0A931G740</accession>
<organism evidence="4 5">
    <name type="scientific">Arthrobacter terrae</name>
    <dbReference type="NCBI Taxonomy" id="2935737"/>
    <lineage>
        <taxon>Bacteria</taxon>
        <taxon>Bacillati</taxon>
        <taxon>Actinomycetota</taxon>
        <taxon>Actinomycetes</taxon>
        <taxon>Micrococcales</taxon>
        <taxon>Micrococcaceae</taxon>
        <taxon>Arthrobacter</taxon>
    </lineage>
</organism>
<dbReference type="Pfam" id="PF01478">
    <property type="entry name" value="Peptidase_A24"/>
    <property type="match status" value="1"/>
</dbReference>
<feature type="transmembrane region" description="Helical" evidence="2">
    <location>
        <begin position="168"/>
        <end position="191"/>
    </location>
</feature>
<feature type="transmembrane region" description="Helical" evidence="2">
    <location>
        <begin position="125"/>
        <end position="148"/>
    </location>
</feature>
<feature type="transmembrane region" description="Helical" evidence="2">
    <location>
        <begin position="97"/>
        <end position="118"/>
    </location>
</feature>
<evidence type="ECO:0000313" key="4">
    <source>
        <dbReference type="EMBL" id="MBG0738869.1"/>
    </source>
</evidence>
<feature type="transmembrane region" description="Helical" evidence="2">
    <location>
        <begin position="42"/>
        <end position="60"/>
    </location>
</feature>
<sequence length="228" mass="23505">MTVQTTPAGTPMPDTMEPEDDDVKIIADIDEPWLPSILTIETGLPTMGVALGAGLLGVSVNSGRGPLVAFMIGLFSAVLVFLAVIDWKTYRLPDAIVLPLYPALGLAVAAGVAVGAITPTAALTAVISMTAVFVILWLIAFFTGGLGFGDVKLGGLLALVCGLESGYAAALGALILPMILGGLVALPLLFAGRRKHEFAFGPYMVAGALLILLLPNVLVPISRGSLFH</sequence>
<evidence type="ECO:0000256" key="2">
    <source>
        <dbReference type="SAM" id="Phobius"/>
    </source>
</evidence>
<dbReference type="GO" id="GO:0006465">
    <property type="term" value="P:signal peptide processing"/>
    <property type="evidence" value="ECO:0007669"/>
    <property type="project" value="TreeGrafter"/>
</dbReference>
<keyword evidence="2" id="KW-0812">Transmembrane</keyword>